<gene>
    <name evidence="2" type="ordered locus">tlr0809</name>
</gene>
<dbReference type="Proteomes" id="UP000000440">
    <property type="component" value="Chromosome"/>
</dbReference>
<sequence length="361" mass="40505">MAMPLTVLPATTVLTEATQLPQGGLITEIPTLAIAHRLAQQLRRHWPLETPLTLIDAQYQSIPLTLGELAELTDANCPLQLYVPPPLPEALTQFQRLMDVVRELRHPERGCPWDLQQTPTSLIPYVLEEAYEVVHALQEGDAGAIAEELGDLLLQVVLQSQLAQEAGQFTLAQVIQRITDKLIRRHPHVFGEVALTTAQEVRDQWEQIKAAEKGTELPLSQTLQRYARTLPPLMAGMKIGERASRAGLDWPTISGAWEKFYEELAEFQEALLQGNAEQQAAELGDLLFSVINLARWCQLDPVNALQQTYQRFIQRLACIEAVIDRPLETYTLEELEALWQQAKVQLATDSEATPMETEEEA</sequence>
<dbReference type="PATRIC" id="fig|197221.4.peg.850"/>
<dbReference type="NCBIfam" id="TIGR00444">
    <property type="entry name" value="mazG"/>
    <property type="match status" value="1"/>
</dbReference>
<dbReference type="GO" id="GO:0047429">
    <property type="term" value="F:nucleoside triphosphate diphosphatase activity"/>
    <property type="evidence" value="ECO:0007669"/>
    <property type="project" value="InterPro"/>
</dbReference>
<dbReference type="Gene3D" id="1.10.287.1080">
    <property type="entry name" value="MazG-like"/>
    <property type="match status" value="2"/>
</dbReference>
<dbReference type="InterPro" id="IPR011551">
    <property type="entry name" value="NTP_PyrPHydrolase_MazG"/>
</dbReference>
<dbReference type="GO" id="GO:0006950">
    <property type="term" value="P:response to stress"/>
    <property type="evidence" value="ECO:0007669"/>
    <property type="project" value="UniProtKB-ARBA"/>
</dbReference>
<name>Q8DKQ0_THEVB</name>
<dbReference type="NCBIfam" id="NF007113">
    <property type="entry name" value="PRK09562.1"/>
    <property type="match status" value="1"/>
</dbReference>
<dbReference type="PANTHER" id="PTHR30522:SF0">
    <property type="entry name" value="NUCLEOSIDE TRIPHOSPHATE PYROPHOSPHOHYDROLASE"/>
    <property type="match status" value="1"/>
</dbReference>
<dbReference type="RefSeq" id="WP_011056652.1">
    <property type="nucleotide sequence ID" value="NC_004113.1"/>
</dbReference>
<dbReference type="CDD" id="cd11528">
    <property type="entry name" value="NTP-PPase_MazG_Nterm"/>
    <property type="match status" value="1"/>
</dbReference>
<dbReference type="STRING" id="197221.gene:10747400"/>
<evidence type="ECO:0000313" key="3">
    <source>
        <dbReference type="Proteomes" id="UP000000440"/>
    </source>
</evidence>
<accession>Q8DKQ0</accession>
<dbReference type="InterPro" id="IPR048015">
    <property type="entry name" value="NTP-PPase_MazG-like_N"/>
</dbReference>
<dbReference type="GO" id="GO:0046061">
    <property type="term" value="P:dATP catabolic process"/>
    <property type="evidence" value="ECO:0007669"/>
    <property type="project" value="TreeGrafter"/>
</dbReference>
<keyword evidence="3" id="KW-1185">Reference proteome</keyword>
<dbReference type="eggNOG" id="COG3956">
    <property type="taxonomic scope" value="Bacteria"/>
</dbReference>
<protein>
    <submittedName>
        <fullName evidence="2">Tlr0809 protein</fullName>
    </submittedName>
</protein>
<evidence type="ECO:0000313" key="2">
    <source>
        <dbReference type="EMBL" id="BAC08360.1"/>
    </source>
</evidence>
<dbReference type="Pfam" id="PF03819">
    <property type="entry name" value="MazG"/>
    <property type="match status" value="2"/>
</dbReference>
<feature type="domain" description="NTP pyrophosphohydrolase MazG-like" evidence="1">
    <location>
        <begin position="117"/>
        <end position="190"/>
    </location>
</feature>
<dbReference type="AlphaFoldDB" id="Q8DKQ0"/>
<dbReference type="PANTHER" id="PTHR30522">
    <property type="entry name" value="NUCLEOSIDE TRIPHOSPHATE PYROPHOSPHOHYDROLASE"/>
    <property type="match status" value="1"/>
</dbReference>
<organism evidence="2 3">
    <name type="scientific">Thermosynechococcus vestitus (strain NIES-2133 / IAM M-273 / BP-1)</name>
    <dbReference type="NCBI Taxonomy" id="197221"/>
    <lineage>
        <taxon>Bacteria</taxon>
        <taxon>Bacillati</taxon>
        <taxon>Cyanobacteriota</taxon>
        <taxon>Cyanophyceae</taxon>
        <taxon>Acaryochloridales</taxon>
        <taxon>Thermosynechococcaceae</taxon>
        <taxon>Thermosynechococcus</taxon>
    </lineage>
</organism>
<dbReference type="EMBL" id="BA000039">
    <property type="protein sequence ID" value="BAC08360.1"/>
    <property type="molecule type" value="Genomic_DNA"/>
</dbReference>
<dbReference type="SUPFAM" id="SSF101386">
    <property type="entry name" value="all-alpha NTP pyrophosphatases"/>
    <property type="match status" value="2"/>
</dbReference>
<dbReference type="GO" id="GO:0046076">
    <property type="term" value="P:dTTP catabolic process"/>
    <property type="evidence" value="ECO:0007669"/>
    <property type="project" value="TreeGrafter"/>
</dbReference>
<proteinExistence type="predicted"/>
<dbReference type="EnsemblBacteria" id="BAC08360">
    <property type="protein sequence ID" value="BAC08360"/>
    <property type="gene ID" value="BAC08360"/>
</dbReference>
<dbReference type="GO" id="GO:0006203">
    <property type="term" value="P:dGTP catabolic process"/>
    <property type="evidence" value="ECO:0007669"/>
    <property type="project" value="TreeGrafter"/>
</dbReference>
<dbReference type="FunFam" id="1.10.287.1080:FF:000001">
    <property type="entry name" value="Nucleoside triphosphate pyrophosphohydrolase"/>
    <property type="match status" value="1"/>
</dbReference>
<evidence type="ECO:0000259" key="1">
    <source>
        <dbReference type="Pfam" id="PF03819"/>
    </source>
</evidence>
<feature type="domain" description="NTP pyrophosphohydrolase MazG-like" evidence="1">
    <location>
        <begin position="261"/>
        <end position="313"/>
    </location>
</feature>
<dbReference type="InterPro" id="IPR004518">
    <property type="entry name" value="MazG-like_dom"/>
</dbReference>
<dbReference type="InterPro" id="IPR048011">
    <property type="entry name" value="NTP-PPase_MazG-like_C"/>
</dbReference>
<dbReference type="GO" id="GO:0046047">
    <property type="term" value="P:TTP catabolic process"/>
    <property type="evidence" value="ECO:0007669"/>
    <property type="project" value="TreeGrafter"/>
</dbReference>
<dbReference type="GO" id="GO:0046081">
    <property type="term" value="P:dUTP catabolic process"/>
    <property type="evidence" value="ECO:0007669"/>
    <property type="project" value="TreeGrafter"/>
</dbReference>
<dbReference type="KEGG" id="tel:tlr0809"/>
<reference evidence="2 3" key="1">
    <citation type="journal article" date="2002" name="DNA Res.">
        <title>Complete genome structure of the thermophilic cyanobacterium Thermosynechococcus elongatus BP-1.</title>
        <authorList>
            <person name="Nakamura Y."/>
            <person name="Kaneko T."/>
            <person name="Sato S."/>
            <person name="Ikeuchi M."/>
            <person name="Katoh H."/>
            <person name="Sasamoto S."/>
            <person name="Watanabe A."/>
            <person name="Iriguchi M."/>
            <person name="Kawashima K."/>
            <person name="Kimura T."/>
            <person name="Kishida Y."/>
            <person name="Kiyokawa C."/>
            <person name="Kohara M."/>
            <person name="Matsumoto M."/>
            <person name="Matsuno A."/>
            <person name="Nakazaki N."/>
            <person name="Shimpo S."/>
            <person name="Sugimoto M."/>
            <person name="Takeuchi C."/>
            <person name="Yamada M."/>
            <person name="Tabata S."/>
        </authorList>
    </citation>
    <scope>NUCLEOTIDE SEQUENCE [LARGE SCALE GENOMIC DNA]</scope>
    <source>
        <strain evidence="3">IAM M-273 / NIES-2133 / BP-1</strain>
    </source>
</reference>
<dbReference type="GO" id="GO:0046052">
    <property type="term" value="P:UTP catabolic process"/>
    <property type="evidence" value="ECO:0007669"/>
    <property type="project" value="TreeGrafter"/>
</dbReference>
<dbReference type="CDD" id="cd11529">
    <property type="entry name" value="NTP-PPase_MazG_Cterm"/>
    <property type="match status" value="1"/>
</dbReference>